<dbReference type="AlphaFoldDB" id="A0AAE8MHL4"/>
<feature type="region of interest" description="Disordered" evidence="1">
    <location>
        <begin position="88"/>
        <end position="126"/>
    </location>
</feature>
<comment type="caution">
    <text evidence="2">The sequence shown here is derived from an EMBL/GenBank/DDBJ whole genome shotgun (WGS) entry which is preliminary data.</text>
</comment>
<evidence type="ECO:0000313" key="2">
    <source>
        <dbReference type="EMBL" id="SPJ82378.1"/>
    </source>
</evidence>
<evidence type="ECO:0000313" key="3">
    <source>
        <dbReference type="Proteomes" id="UP001187734"/>
    </source>
</evidence>
<name>A0AAE8MHL4_9HYPO</name>
<reference evidence="2" key="1">
    <citation type="submission" date="2018-03" db="EMBL/GenBank/DDBJ databases">
        <authorList>
            <person name="Guldener U."/>
        </authorList>
    </citation>
    <scope>NUCLEOTIDE SEQUENCE</scope>
</reference>
<gene>
    <name evidence="2" type="ORF">FTOL_09783</name>
</gene>
<evidence type="ECO:0000256" key="1">
    <source>
        <dbReference type="SAM" id="MobiDB-lite"/>
    </source>
</evidence>
<accession>A0AAE8MHL4</accession>
<feature type="compositionally biased region" description="Acidic residues" evidence="1">
    <location>
        <begin position="111"/>
        <end position="126"/>
    </location>
</feature>
<protein>
    <submittedName>
        <fullName evidence="2">Uncharacterized protein</fullName>
    </submittedName>
</protein>
<dbReference type="EMBL" id="ONZP01000357">
    <property type="protein sequence ID" value="SPJ82378.1"/>
    <property type="molecule type" value="Genomic_DNA"/>
</dbReference>
<organism evidence="2 3">
    <name type="scientific">Fusarium torulosum</name>
    <dbReference type="NCBI Taxonomy" id="33205"/>
    <lineage>
        <taxon>Eukaryota</taxon>
        <taxon>Fungi</taxon>
        <taxon>Dikarya</taxon>
        <taxon>Ascomycota</taxon>
        <taxon>Pezizomycotina</taxon>
        <taxon>Sordariomycetes</taxon>
        <taxon>Hypocreomycetidae</taxon>
        <taxon>Hypocreales</taxon>
        <taxon>Nectriaceae</taxon>
        <taxon>Fusarium</taxon>
    </lineage>
</organism>
<feature type="compositionally biased region" description="Acidic residues" evidence="1">
    <location>
        <begin position="92"/>
        <end position="102"/>
    </location>
</feature>
<sequence>MCIHGRVVFSCAHERWGLCVKQCQIAQHFCERKEEFDCRYKRPHVPTSRRLERKCNECIMMDDKLAKTKKIMGHIRRMLELIEERRKMVDGEEKEGESEEESLLSKSELEVNSEETGESEEGDGLK</sequence>
<dbReference type="Proteomes" id="UP001187734">
    <property type="component" value="Unassembled WGS sequence"/>
</dbReference>
<keyword evidence="3" id="KW-1185">Reference proteome</keyword>
<proteinExistence type="predicted"/>